<keyword evidence="4" id="KW-0862">Zinc</keyword>
<keyword evidence="4" id="KW-0863">Zinc-finger</keyword>
<dbReference type="PROSITE" id="PS50119">
    <property type="entry name" value="ZF_BBOX"/>
    <property type="match status" value="1"/>
</dbReference>
<feature type="repeat" description="ANK" evidence="3">
    <location>
        <begin position="264"/>
        <end position="296"/>
    </location>
</feature>
<dbReference type="InterPro" id="IPR036770">
    <property type="entry name" value="Ankyrin_rpt-contain_sf"/>
</dbReference>
<dbReference type="PROSITE" id="PS50132">
    <property type="entry name" value="RGS"/>
    <property type="match status" value="1"/>
</dbReference>
<comment type="caution">
    <text evidence="9">The sequence shown here is derived from an EMBL/GenBank/DDBJ whole genome shotgun (WGS) entry which is preliminary data.</text>
</comment>
<dbReference type="InterPro" id="IPR036305">
    <property type="entry name" value="RGS_sf"/>
</dbReference>
<feature type="compositionally biased region" description="Basic and acidic residues" evidence="6">
    <location>
        <begin position="1135"/>
        <end position="1144"/>
    </location>
</feature>
<dbReference type="Gene3D" id="1.25.40.10">
    <property type="entry name" value="Tetratricopeptide repeat domain"/>
    <property type="match status" value="1"/>
</dbReference>
<dbReference type="InterPro" id="IPR002110">
    <property type="entry name" value="Ankyrin_rpt"/>
</dbReference>
<dbReference type="SUPFAM" id="SSF48097">
    <property type="entry name" value="Regulator of G-protein signaling, RGS"/>
    <property type="match status" value="1"/>
</dbReference>
<evidence type="ECO:0000256" key="1">
    <source>
        <dbReference type="ARBA" id="ARBA00022737"/>
    </source>
</evidence>
<feature type="domain" description="RGS" evidence="8">
    <location>
        <begin position="960"/>
        <end position="1014"/>
    </location>
</feature>
<evidence type="ECO:0000256" key="5">
    <source>
        <dbReference type="SAM" id="Coils"/>
    </source>
</evidence>
<evidence type="ECO:0000256" key="2">
    <source>
        <dbReference type="ARBA" id="ARBA00023043"/>
    </source>
</evidence>
<dbReference type="Gene3D" id="1.25.40.20">
    <property type="entry name" value="Ankyrin repeat-containing domain"/>
    <property type="match status" value="2"/>
</dbReference>
<organism evidence="9 10">
    <name type="scientific">Phytophthora cactorum</name>
    <dbReference type="NCBI Taxonomy" id="29920"/>
    <lineage>
        <taxon>Eukaryota</taxon>
        <taxon>Sar</taxon>
        <taxon>Stramenopiles</taxon>
        <taxon>Oomycota</taxon>
        <taxon>Peronosporomycetes</taxon>
        <taxon>Peronosporales</taxon>
        <taxon>Peronosporaceae</taxon>
        <taxon>Phytophthora</taxon>
    </lineage>
</organism>
<sequence>MECLEAHTRLEQKKKAVLRRQQRELQKQKREAEAREKELQKLAARCREMEEEERLSVAMEASFRHEEEQQRMEILRLEELKLYKLISKTRKKMMDLGISVSTPGVSGLQRLRLLETRIVEKELVVKKSNEAKLRLDVLSAKGNKFKQLMHSFSSSSLRQKVENAVYHQYWDRLVPLFDPPTSSSGNRSSDLSNHESENGLTPVLVTIFKGKLRVLRQLLDLGASPNTETRAGITPLLAAVMTGDVVALSILFEFKVDVNYETRNQVNAALLAADKGREEILKGLLEYGANVDGVNKAGRSTLIQAAISGNTELLRILLAYGASKEYRDGDGKAALDWAVQLRNSAIVAALNSSLPSANLLAQLKAEEGDEDGDVLSSLSTNRVMRQKRMGEIDTAMRTKDLERIRELLSSEESQLSPNYEDATGNSPLLVVCSIGTYADIVYCLKNNCIPTHQNREGISALMVVCKRGDIAMIQLLLKRGCNLLTRDFSGRDALHYLNAYDHPDLAIEFTNKHHKQHRESNSGLLLGTIVSSTNFVEPEYTISLAQADISFESDSDQRYCTFEETGDLDKDVEEDPVNDPMIRKWSIRQDTLKRDRQRRRVFDKERERILATRTRGRRNGLIAPLPSDPAGRLKFPTCENCQQSRARKRCPSCDQVLCDKCHARLHELAYRRHHQYEELNPDLYVGHEPKEVAQTNQENSLQYSAVKSANCVTEMRALVLGDNFVSLANVSPRSVDPEVENYQRKKRIAKEKAISQMQINVPVVAAKHAAQAGEETIFTQPAELELAALYTTQKKYDKARELLLQVEKLIVDSLGILHPTMLKVAIEKARVSQETGHFEQCAGMMEDALSLFESVLPLDHKDILTATSMLLQSLDALEHYHKAVLTCQHVYSIRVRALLPSHKLLKEICEQLDEFISKRETVEMSKEDLITLEKIEQERKRMEQLASESEKHLASFRRLMMEAPEGLATFLAFAKQEFAEDLVTLWISIEECKEDGIDSKTLRSRAVDIYLTYIKSRRIKVITAAQRRKIKKAITTPGKKLSDSIYDDLQAQVFEVVYKVSVLRVGEATSSALVRTNDMPTTWATPPELHTSRYSRDDVRDSYSPPPSSGLSSEDEDAEYGRGVATRTGPVYLRRAPEQGSSRKMDITRTPARVEAYRDNTASRYSSTSRPSRFPTHPRDTNERFSLSQPENSDEVYVTTMDEEDQQMFIALFYWRRRVIETHFSAWKWVAFTLRRSAKKIHRHGMNTRPSNPIPMRYDSTGLRPPRRNLILKRHTGMSSAEESDKGVQKLGVDSNDLKRDTSQVEIQCRCIQEETRATTFTI</sequence>
<dbReference type="EMBL" id="RCMV01000321">
    <property type="protein sequence ID" value="KAG3219232.1"/>
    <property type="molecule type" value="Genomic_DNA"/>
</dbReference>
<dbReference type="CDD" id="cd19757">
    <property type="entry name" value="Bbox1"/>
    <property type="match status" value="1"/>
</dbReference>
<name>A0A8T1I7Q8_9STRA</name>
<feature type="coiled-coil region" evidence="5">
    <location>
        <begin position="11"/>
        <end position="52"/>
    </location>
</feature>
<feature type="compositionally biased region" description="Polar residues" evidence="6">
    <location>
        <begin position="1160"/>
        <end position="1171"/>
    </location>
</feature>
<reference evidence="9" key="1">
    <citation type="submission" date="2018-05" db="EMBL/GenBank/DDBJ databases">
        <title>Effector identification in a new, highly contiguous assembly of the strawberry crown rot pathogen Phytophthora cactorum.</title>
        <authorList>
            <person name="Armitage A.D."/>
            <person name="Nellist C.F."/>
            <person name="Bates H."/>
            <person name="Vickerstaff R.J."/>
            <person name="Harrison R.J."/>
        </authorList>
    </citation>
    <scope>NUCLEOTIDE SEQUENCE</scope>
    <source>
        <strain evidence="9">P421</strain>
    </source>
</reference>
<dbReference type="GO" id="GO:0005737">
    <property type="term" value="C:cytoplasm"/>
    <property type="evidence" value="ECO:0007669"/>
    <property type="project" value="TreeGrafter"/>
</dbReference>
<evidence type="ECO:0000313" key="9">
    <source>
        <dbReference type="EMBL" id="KAG3219232.1"/>
    </source>
</evidence>
<feature type="repeat" description="ANK" evidence="3">
    <location>
        <begin position="231"/>
        <end position="263"/>
    </location>
</feature>
<dbReference type="PANTHER" id="PTHR24198:SF188">
    <property type="entry name" value="ANKYRIN REPEAT DOMAIN 55"/>
    <property type="match status" value="1"/>
</dbReference>
<gene>
    <name evidence="9" type="ORF">PC129_g9990</name>
</gene>
<accession>A0A8T1I7Q8</accession>
<evidence type="ECO:0000256" key="6">
    <source>
        <dbReference type="SAM" id="MobiDB-lite"/>
    </source>
</evidence>
<keyword evidence="5" id="KW-0175">Coiled coil</keyword>
<dbReference type="Pfam" id="PF00615">
    <property type="entry name" value="RGS"/>
    <property type="match status" value="1"/>
</dbReference>
<evidence type="ECO:0000259" key="7">
    <source>
        <dbReference type="PROSITE" id="PS50119"/>
    </source>
</evidence>
<protein>
    <recommendedName>
        <fullName evidence="11">Ankyrin repeat-containing domain</fullName>
    </recommendedName>
</protein>
<keyword evidence="1" id="KW-0677">Repeat</keyword>
<feature type="compositionally biased region" description="Basic and acidic residues" evidence="6">
    <location>
        <begin position="1090"/>
        <end position="1101"/>
    </location>
</feature>
<keyword evidence="2 3" id="KW-0040">ANK repeat</keyword>
<dbReference type="InterPro" id="IPR011990">
    <property type="entry name" value="TPR-like_helical_dom_sf"/>
</dbReference>
<dbReference type="Proteomes" id="UP000760860">
    <property type="component" value="Unassembled WGS sequence"/>
</dbReference>
<dbReference type="PROSITE" id="PS50088">
    <property type="entry name" value="ANK_REPEAT"/>
    <property type="match status" value="5"/>
</dbReference>
<feature type="region of interest" description="Disordered" evidence="6">
    <location>
        <begin position="1078"/>
        <end position="1144"/>
    </location>
</feature>
<dbReference type="GO" id="GO:0008270">
    <property type="term" value="F:zinc ion binding"/>
    <property type="evidence" value="ECO:0007669"/>
    <property type="project" value="UniProtKB-KW"/>
</dbReference>
<dbReference type="InterPro" id="IPR044926">
    <property type="entry name" value="RGS_subdomain_2"/>
</dbReference>
<keyword evidence="4" id="KW-0479">Metal-binding</keyword>
<dbReference type="InterPro" id="IPR016137">
    <property type="entry name" value="RGS"/>
</dbReference>
<proteinExistence type="predicted"/>
<feature type="region of interest" description="Disordered" evidence="6">
    <location>
        <begin position="1244"/>
        <end position="1265"/>
    </location>
</feature>
<dbReference type="SUPFAM" id="SSF48452">
    <property type="entry name" value="TPR-like"/>
    <property type="match status" value="1"/>
</dbReference>
<feature type="domain" description="B box-type" evidence="7">
    <location>
        <begin position="633"/>
        <end position="679"/>
    </location>
</feature>
<dbReference type="SMART" id="SM00248">
    <property type="entry name" value="ANK"/>
    <property type="match status" value="8"/>
</dbReference>
<dbReference type="PROSITE" id="PS50297">
    <property type="entry name" value="ANK_REP_REGION"/>
    <property type="match status" value="2"/>
</dbReference>
<evidence type="ECO:0000313" key="10">
    <source>
        <dbReference type="Proteomes" id="UP000760860"/>
    </source>
</evidence>
<feature type="repeat" description="ANK" evidence="3">
    <location>
        <begin position="297"/>
        <end position="329"/>
    </location>
</feature>
<dbReference type="VEuPathDB" id="FungiDB:PC110_g11597"/>
<evidence type="ECO:0000259" key="8">
    <source>
        <dbReference type="PROSITE" id="PS50132"/>
    </source>
</evidence>
<dbReference type="Pfam" id="PF12796">
    <property type="entry name" value="Ank_2"/>
    <property type="match status" value="2"/>
</dbReference>
<evidence type="ECO:0000256" key="4">
    <source>
        <dbReference type="PROSITE-ProRule" id="PRU00024"/>
    </source>
</evidence>
<feature type="region of interest" description="Disordered" evidence="6">
    <location>
        <begin position="1159"/>
        <end position="1193"/>
    </location>
</feature>
<dbReference type="SUPFAM" id="SSF48403">
    <property type="entry name" value="Ankyrin repeat"/>
    <property type="match status" value="1"/>
</dbReference>
<evidence type="ECO:0000256" key="3">
    <source>
        <dbReference type="PROSITE-ProRule" id="PRU00023"/>
    </source>
</evidence>
<evidence type="ECO:0008006" key="11">
    <source>
        <dbReference type="Google" id="ProtNLM"/>
    </source>
</evidence>
<dbReference type="InterPro" id="IPR000315">
    <property type="entry name" value="Znf_B-box"/>
</dbReference>
<feature type="repeat" description="ANK" evidence="3">
    <location>
        <begin position="456"/>
        <end position="488"/>
    </location>
</feature>
<dbReference type="PANTHER" id="PTHR24198">
    <property type="entry name" value="ANKYRIN REPEAT AND PROTEIN KINASE DOMAIN-CONTAINING PROTEIN"/>
    <property type="match status" value="1"/>
</dbReference>
<feature type="repeat" description="ANK" evidence="3">
    <location>
        <begin position="198"/>
        <end position="230"/>
    </location>
</feature>
<dbReference type="Gene3D" id="1.10.167.10">
    <property type="entry name" value="Regulator of G-protein Signalling 4, domain 2"/>
    <property type="match status" value="1"/>
</dbReference>